<evidence type="ECO:0000313" key="1">
    <source>
        <dbReference type="EMBL" id="VDO91830.1"/>
    </source>
</evidence>
<accession>A0A3P7YUY3</accession>
<reference evidence="3" key="2">
    <citation type="submission" date="2019-09" db="UniProtKB">
        <authorList>
            <consortium name="WormBaseParasite"/>
        </authorList>
    </citation>
    <scope>IDENTIFICATION</scope>
</reference>
<dbReference type="OrthoDB" id="410104at2759"/>
<dbReference type="EMBL" id="UZAH01027467">
    <property type="protein sequence ID" value="VDO91830.1"/>
    <property type="molecule type" value="Genomic_DNA"/>
</dbReference>
<sequence>MHPTSLRHYFTVGRFEHLENLSPTLINTLERLFTSYLSECKVPSQWKTSRTVLLYKKGDMRNYHPISLLYANKQDFAEDSARSISITHTITKLIEVSRQYEPLLCLTFIDLKMAFDFVESEAVIEALLTQTAPTQYIEHFESCAVDSRPRFHHSTTTSLAS</sequence>
<protein>
    <submittedName>
        <fullName evidence="3">Reverse transcriptase domain-containing protein</fullName>
    </submittedName>
</protein>
<evidence type="ECO:0000313" key="2">
    <source>
        <dbReference type="Proteomes" id="UP000050761"/>
    </source>
</evidence>
<organism evidence="2 3">
    <name type="scientific">Heligmosomoides polygyrus</name>
    <name type="common">Parasitic roundworm</name>
    <dbReference type="NCBI Taxonomy" id="6339"/>
    <lineage>
        <taxon>Eukaryota</taxon>
        <taxon>Metazoa</taxon>
        <taxon>Ecdysozoa</taxon>
        <taxon>Nematoda</taxon>
        <taxon>Chromadorea</taxon>
        <taxon>Rhabditida</taxon>
        <taxon>Rhabditina</taxon>
        <taxon>Rhabditomorpha</taxon>
        <taxon>Strongyloidea</taxon>
        <taxon>Heligmosomidae</taxon>
        <taxon>Heligmosomoides</taxon>
    </lineage>
</organism>
<evidence type="ECO:0000313" key="3">
    <source>
        <dbReference type="WBParaSite" id="HPBE_0001235601-mRNA-1"/>
    </source>
</evidence>
<dbReference type="WBParaSite" id="HPBE_0001235601-mRNA-1">
    <property type="protein sequence ID" value="HPBE_0001235601-mRNA-1"/>
    <property type="gene ID" value="HPBE_0001235601"/>
</dbReference>
<dbReference type="Proteomes" id="UP000050761">
    <property type="component" value="Unassembled WGS sequence"/>
</dbReference>
<proteinExistence type="predicted"/>
<keyword evidence="2" id="KW-1185">Reference proteome</keyword>
<reference evidence="1 2" key="1">
    <citation type="submission" date="2018-11" db="EMBL/GenBank/DDBJ databases">
        <authorList>
            <consortium name="Pathogen Informatics"/>
        </authorList>
    </citation>
    <scope>NUCLEOTIDE SEQUENCE [LARGE SCALE GENOMIC DNA]</scope>
</reference>
<accession>A0A183FVK2</accession>
<gene>
    <name evidence="1" type="ORF">HPBE_LOCUS12357</name>
</gene>
<dbReference type="AlphaFoldDB" id="A0A183FVK2"/>
<name>A0A183FVK2_HELPZ</name>